<keyword evidence="1" id="KW-1133">Transmembrane helix</keyword>
<feature type="transmembrane region" description="Helical" evidence="1">
    <location>
        <begin position="39"/>
        <end position="61"/>
    </location>
</feature>
<evidence type="ECO:0000256" key="1">
    <source>
        <dbReference type="SAM" id="Phobius"/>
    </source>
</evidence>
<dbReference type="EMBL" id="MNVB01000012">
    <property type="protein sequence ID" value="OIO18153.1"/>
    <property type="molecule type" value="Genomic_DNA"/>
</dbReference>
<reference evidence="2" key="1">
    <citation type="journal article" date="2016" name="Environ. Microbiol.">
        <title>Genomic resolution of a cold subsurface aquifer community provides metabolic insights for novel microbes adapted to high CO concentrations.</title>
        <authorList>
            <person name="Probst A.J."/>
            <person name="Castelle C.J."/>
            <person name="Singh A."/>
            <person name="Brown C.T."/>
            <person name="Anantharaman K."/>
            <person name="Sharon I."/>
            <person name="Hug L.A."/>
            <person name="Burstein D."/>
            <person name="Emerson J.B."/>
            <person name="Thomas B.C."/>
            <person name="Banfield J.F."/>
        </authorList>
    </citation>
    <scope>NUCLEOTIDE SEQUENCE [LARGE SCALE GENOMIC DNA]</scope>
    <source>
        <strain evidence="2">CG1_02_38_13</strain>
    </source>
</reference>
<comment type="caution">
    <text evidence="2">The sequence shown here is derived from an EMBL/GenBank/DDBJ whole genome shotgun (WGS) entry which is preliminary data.</text>
</comment>
<accession>A0A1J4U471</accession>
<keyword evidence="1" id="KW-0472">Membrane</keyword>
<organism evidence="2 3">
    <name type="scientific">Candidatus Kuenenbacteria bacterium CG1_02_38_13</name>
    <dbReference type="NCBI Taxonomy" id="1805235"/>
    <lineage>
        <taxon>Bacteria</taxon>
        <taxon>Candidatus Kueneniibacteriota</taxon>
    </lineage>
</organism>
<dbReference type="Proteomes" id="UP000182465">
    <property type="component" value="Unassembled WGS sequence"/>
</dbReference>
<proteinExistence type="predicted"/>
<sequence>MASPAQPQILDDKSQKKIIQKADFEKRAMVSREKYRQHAFMLMLEIAAIIAIPAFTALVIGKKINNNGYLLPLIALAFVISWTIIIIKYIRFNKRVKQVDARIKKEKEAIERWH</sequence>
<dbReference type="AlphaFoldDB" id="A0A1J4U471"/>
<evidence type="ECO:0000313" key="2">
    <source>
        <dbReference type="EMBL" id="OIO18153.1"/>
    </source>
</evidence>
<name>A0A1J4U471_9BACT</name>
<gene>
    <name evidence="2" type="ORF">AUJ29_00415</name>
</gene>
<protein>
    <submittedName>
        <fullName evidence="2">Uncharacterized protein</fullName>
    </submittedName>
</protein>
<keyword evidence="1" id="KW-0812">Transmembrane</keyword>
<evidence type="ECO:0000313" key="3">
    <source>
        <dbReference type="Proteomes" id="UP000182465"/>
    </source>
</evidence>
<feature type="transmembrane region" description="Helical" evidence="1">
    <location>
        <begin position="67"/>
        <end position="87"/>
    </location>
</feature>